<reference evidence="1" key="1">
    <citation type="submission" date="2018-04" db="EMBL/GenBank/DDBJ databases">
        <title>Draft Genome Sequences of Chryseobacterium lactis NCTC11390T isolated from milk, Chryseobacterium oncorhynchi 701B-08T from rainbow trout, and Chryseobacterium viscerum 687B-08T from diseased fish.</title>
        <authorList>
            <person name="Jeong J.-J."/>
            <person name="Lee Y.J."/>
            <person name="Pathiraja D."/>
            <person name="Park B."/>
            <person name="Choi I.-G."/>
            <person name="Kim K.D."/>
        </authorList>
    </citation>
    <scope>NUCLEOTIDE SEQUENCE [LARGE SCALE GENOMIC DNA]</scope>
    <source>
        <strain evidence="1">701B-08</strain>
    </source>
</reference>
<organism evidence="1 2">
    <name type="scientific">Chryseobacterium oncorhynchi</name>
    <dbReference type="NCBI Taxonomy" id="741074"/>
    <lineage>
        <taxon>Bacteria</taxon>
        <taxon>Pseudomonadati</taxon>
        <taxon>Bacteroidota</taxon>
        <taxon>Flavobacteriia</taxon>
        <taxon>Flavobacteriales</taxon>
        <taxon>Weeksellaceae</taxon>
        <taxon>Chryseobacterium group</taxon>
        <taxon>Chryseobacterium</taxon>
    </lineage>
</organism>
<proteinExistence type="predicted"/>
<dbReference type="AlphaFoldDB" id="A0A316X1B9"/>
<sequence>MKKKQVKKIDSNIKSAFELIDNYLPHHYTGKVLEIVPTATRSNIRTVRMRKEGDPLIIAALKQVAMKNKSILD</sequence>
<accession>A0A316X1B9</accession>
<evidence type="ECO:0000313" key="1">
    <source>
        <dbReference type="EMBL" id="PWN67632.1"/>
    </source>
</evidence>
<dbReference type="OrthoDB" id="1274445at2"/>
<comment type="caution">
    <text evidence="1">The sequence shown here is derived from an EMBL/GenBank/DDBJ whole genome shotgun (WGS) entry which is preliminary data.</text>
</comment>
<gene>
    <name evidence="1" type="ORF">C1638_003305</name>
</gene>
<dbReference type="EMBL" id="PPEI02000001">
    <property type="protein sequence ID" value="PWN67632.1"/>
    <property type="molecule type" value="Genomic_DNA"/>
</dbReference>
<dbReference type="RefSeq" id="WP_109618155.1">
    <property type="nucleotide sequence ID" value="NZ_PPEI02000001.1"/>
</dbReference>
<evidence type="ECO:0000313" key="2">
    <source>
        <dbReference type="Proteomes" id="UP000236182"/>
    </source>
</evidence>
<protein>
    <submittedName>
        <fullName evidence="1">Uncharacterized protein</fullName>
    </submittedName>
</protein>
<name>A0A316X1B9_9FLAO</name>
<keyword evidence="2" id="KW-1185">Reference proteome</keyword>
<dbReference type="Proteomes" id="UP000236182">
    <property type="component" value="Unassembled WGS sequence"/>
</dbReference>